<protein>
    <submittedName>
        <fullName evidence="2">Uncharacterized protein</fullName>
    </submittedName>
</protein>
<name>A0A2T7PKC5_POMCA</name>
<comment type="caution">
    <text evidence="2">The sequence shown here is derived from an EMBL/GenBank/DDBJ whole genome shotgun (WGS) entry which is preliminary data.</text>
</comment>
<evidence type="ECO:0000313" key="2">
    <source>
        <dbReference type="EMBL" id="PVD33886.1"/>
    </source>
</evidence>
<dbReference type="Proteomes" id="UP000245119">
    <property type="component" value="Linkage Group LG3"/>
</dbReference>
<feature type="region of interest" description="Disordered" evidence="1">
    <location>
        <begin position="46"/>
        <end position="78"/>
    </location>
</feature>
<keyword evidence="3" id="KW-1185">Reference proteome</keyword>
<proteinExistence type="predicted"/>
<dbReference type="EMBL" id="PZQS01000003">
    <property type="protein sequence ID" value="PVD33886.1"/>
    <property type="molecule type" value="Genomic_DNA"/>
</dbReference>
<accession>A0A2T7PKC5</accession>
<gene>
    <name evidence="2" type="ORF">C0Q70_05148</name>
</gene>
<sequence>MKKEGIESVSHLPLLLHLECVWGQLQSTEAPNQLVVHQRPAANCDGWVVTDSSQPEGSEEGGRTQAGQSSKQRGRQQQKEGVEAMVVTLLLRMIAHTLLSLLFRRRLFIDLPRVHVDQLHLPLLTLQAETWRRGNGYPVSSGLCKIRYTTKHSSGRKMSGQQMLLVQFSTSSLRSLKREDHEAHGAHGRSADYIFSTRGKIYVVRPPAGTFFEVLQVDITRRSPGTSLMETNWRHAGDTLPVAKECKQVTNSSHPTGLLRFSAASNCGNKAAVKREAEKSNSHSQ</sequence>
<evidence type="ECO:0000256" key="1">
    <source>
        <dbReference type="SAM" id="MobiDB-lite"/>
    </source>
</evidence>
<evidence type="ECO:0000313" key="3">
    <source>
        <dbReference type="Proteomes" id="UP000245119"/>
    </source>
</evidence>
<organism evidence="2 3">
    <name type="scientific">Pomacea canaliculata</name>
    <name type="common">Golden apple snail</name>
    <dbReference type="NCBI Taxonomy" id="400727"/>
    <lineage>
        <taxon>Eukaryota</taxon>
        <taxon>Metazoa</taxon>
        <taxon>Spiralia</taxon>
        <taxon>Lophotrochozoa</taxon>
        <taxon>Mollusca</taxon>
        <taxon>Gastropoda</taxon>
        <taxon>Caenogastropoda</taxon>
        <taxon>Architaenioglossa</taxon>
        <taxon>Ampullarioidea</taxon>
        <taxon>Ampullariidae</taxon>
        <taxon>Pomacea</taxon>
    </lineage>
</organism>
<reference evidence="2 3" key="1">
    <citation type="submission" date="2018-04" db="EMBL/GenBank/DDBJ databases">
        <title>The genome of golden apple snail Pomacea canaliculata provides insight into stress tolerance and invasive adaptation.</title>
        <authorList>
            <person name="Liu C."/>
            <person name="Liu B."/>
            <person name="Ren Y."/>
            <person name="Zhang Y."/>
            <person name="Wang H."/>
            <person name="Li S."/>
            <person name="Jiang F."/>
            <person name="Yin L."/>
            <person name="Zhang G."/>
            <person name="Qian W."/>
            <person name="Fan W."/>
        </authorList>
    </citation>
    <scope>NUCLEOTIDE SEQUENCE [LARGE SCALE GENOMIC DNA]</scope>
    <source>
        <strain evidence="2">SZHN2017</strain>
        <tissue evidence="2">Muscle</tissue>
    </source>
</reference>
<dbReference type="AlphaFoldDB" id="A0A2T7PKC5"/>